<feature type="domain" description="Hydantoinase A/oxoprolinase" evidence="1">
    <location>
        <begin position="202"/>
        <end position="494"/>
    </location>
</feature>
<dbReference type="Pfam" id="PF19278">
    <property type="entry name" value="Hydant_A_C"/>
    <property type="match status" value="1"/>
</dbReference>
<dbReference type="InterPro" id="IPR002821">
    <property type="entry name" value="Hydantoinase_A"/>
</dbReference>
<dbReference type="InterPro" id="IPR049517">
    <property type="entry name" value="ACX-like_C"/>
</dbReference>
<protein>
    <submittedName>
        <fullName evidence="4">Hydantoinase/oxoprolinase family protein</fullName>
    </submittedName>
</protein>
<evidence type="ECO:0000259" key="3">
    <source>
        <dbReference type="Pfam" id="PF19278"/>
    </source>
</evidence>
<evidence type="ECO:0000313" key="5">
    <source>
        <dbReference type="Proteomes" id="UP000319148"/>
    </source>
</evidence>
<gene>
    <name evidence="4" type="ORF">FIV46_09335</name>
</gene>
<reference evidence="5" key="1">
    <citation type="submission" date="2019-06" db="EMBL/GenBank/DDBJ databases">
        <title>The complete genome of Emcibacter congregatus ZYLT.</title>
        <authorList>
            <person name="Zhao Z."/>
        </authorList>
    </citation>
    <scope>NUCLEOTIDE SEQUENCE [LARGE SCALE GENOMIC DNA]</scope>
    <source>
        <strain evidence="5">MCCC 1A06723</strain>
    </source>
</reference>
<proteinExistence type="predicted"/>
<evidence type="ECO:0000259" key="1">
    <source>
        <dbReference type="Pfam" id="PF01968"/>
    </source>
</evidence>
<name>A0A501PK16_9PROT</name>
<dbReference type="GO" id="GO:0006749">
    <property type="term" value="P:glutathione metabolic process"/>
    <property type="evidence" value="ECO:0007669"/>
    <property type="project" value="TreeGrafter"/>
</dbReference>
<feature type="domain" description="Hydantoinase/oxoprolinase N-terminal" evidence="2">
    <location>
        <begin position="6"/>
        <end position="180"/>
    </location>
</feature>
<organism evidence="4 5">
    <name type="scientific">Emcibacter nanhaiensis</name>
    <dbReference type="NCBI Taxonomy" id="1505037"/>
    <lineage>
        <taxon>Bacteria</taxon>
        <taxon>Pseudomonadati</taxon>
        <taxon>Pseudomonadota</taxon>
        <taxon>Alphaproteobacteria</taxon>
        <taxon>Emcibacterales</taxon>
        <taxon>Emcibacteraceae</taxon>
        <taxon>Emcibacter</taxon>
    </lineage>
</organism>
<keyword evidence="5" id="KW-1185">Reference proteome</keyword>
<sequence length="692" mass="75450">MRAASDVGGTFTDLVYYDVNPGGETQGRVMTAKADTTPPNFEQGVMNTIRKVGLNPADLDFFAHGSTVVINALTERKGVKTALITTKGFRDVLEIARGNRPDLFNFNFHKPKPFVARYLRAEINERVDYKGNVLQDPDWSGLGEMVDFFRAEGVEAIAICFLHAYINPINEQKALAEIRKLWPEVSVLASHEISREWREYERTSTTVLSAYVHPIARKYIESLEQHLAADGFAEKPYMMQSNGGIATVNAAKNNPITMVESGPASGIFAAAYLGEIIGEKNLIVLDIGGTTAKCTLIENGDVKVTTEYSIERDTKCPGYPIQTPVSEIVEIGNGGGSIAWVDEGGKLHVGPQSAGAMPGPAAYGRGGSKPTTTDANLVLGRIDPASFVGGEVEPDWKAVNAAFDPLCEDLNVDRAELARGIVRIANANMVNALRLVSTNKGYDPRDFALIAFGGGGAMHAVALAEELKVPRVIVPVNSSVFSAWGMLLTDLRRDYLQTSPLALTAQSAEQVAESFALMADKARADYRADGVSIWDAGMQFEYQADLRYQGQEHTVKVPFLMTAGGAPDVVATIANFHEAYEKRFTYRLEAPVQLVNFHLVAKVPVDKPELARREKTGRSLKEAILATRSVDFDKHGIHDAVIYNGLCLEPGMEFEGPAVIQEPSVTLVVSPDHRVSLDDYGNYHVALNQEEK</sequence>
<dbReference type="Proteomes" id="UP000319148">
    <property type="component" value="Unassembled WGS sequence"/>
</dbReference>
<dbReference type="PANTHER" id="PTHR11365:SF23">
    <property type="entry name" value="HYPOTHETICAL 5-OXOPROLINASE (EUROFUNG)-RELATED"/>
    <property type="match status" value="1"/>
</dbReference>
<dbReference type="Pfam" id="PF01968">
    <property type="entry name" value="Hydantoinase_A"/>
    <property type="match status" value="1"/>
</dbReference>
<dbReference type="InterPro" id="IPR008040">
    <property type="entry name" value="Hydant_A_N"/>
</dbReference>
<feature type="domain" description="Acetophenone carboxylase-like C-terminal" evidence="3">
    <location>
        <begin position="505"/>
        <end position="684"/>
    </location>
</feature>
<dbReference type="OrthoDB" id="9759608at2"/>
<dbReference type="SUPFAM" id="SSF53067">
    <property type="entry name" value="Actin-like ATPase domain"/>
    <property type="match status" value="1"/>
</dbReference>
<comment type="caution">
    <text evidence="4">The sequence shown here is derived from an EMBL/GenBank/DDBJ whole genome shotgun (WGS) entry which is preliminary data.</text>
</comment>
<dbReference type="EMBL" id="VFIY01000008">
    <property type="protein sequence ID" value="TPD60244.1"/>
    <property type="molecule type" value="Genomic_DNA"/>
</dbReference>
<dbReference type="GO" id="GO:0017168">
    <property type="term" value="F:5-oxoprolinase (ATP-hydrolyzing) activity"/>
    <property type="evidence" value="ECO:0007669"/>
    <property type="project" value="TreeGrafter"/>
</dbReference>
<dbReference type="InterPro" id="IPR043129">
    <property type="entry name" value="ATPase_NBD"/>
</dbReference>
<dbReference type="GO" id="GO:0005829">
    <property type="term" value="C:cytosol"/>
    <property type="evidence" value="ECO:0007669"/>
    <property type="project" value="TreeGrafter"/>
</dbReference>
<dbReference type="PANTHER" id="PTHR11365">
    <property type="entry name" value="5-OXOPROLINASE RELATED"/>
    <property type="match status" value="1"/>
</dbReference>
<dbReference type="Pfam" id="PF05378">
    <property type="entry name" value="Hydant_A_N"/>
    <property type="match status" value="1"/>
</dbReference>
<dbReference type="InterPro" id="IPR045079">
    <property type="entry name" value="Oxoprolinase-like"/>
</dbReference>
<dbReference type="AlphaFoldDB" id="A0A501PK16"/>
<evidence type="ECO:0000313" key="4">
    <source>
        <dbReference type="EMBL" id="TPD60244.1"/>
    </source>
</evidence>
<evidence type="ECO:0000259" key="2">
    <source>
        <dbReference type="Pfam" id="PF05378"/>
    </source>
</evidence>
<accession>A0A501PK16</accession>
<dbReference type="RefSeq" id="WP_139940654.1">
    <property type="nucleotide sequence ID" value="NZ_JBHSYP010000027.1"/>
</dbReference>